<dbReference type="AlphaFoldDB" id="A0A1H8HMH2"/>
<dbReference type="Proteomes" id="UP000198942">
    <property type="component" value="Unassembled WGS sequence"/>
</dbReference>
<protein>
    <submittedName>
        <fullName evidence="1">Uncharacterized protein</fullName>
    </submittedName>
</protein>
<proteinExistence type="predicted"/>
<keyword evidence="2" id="KW-1185">Reference proteome</keyword>
<sequence length="97" mass="10996">MDIAALLSVFFKKASTDARISIAHIGLYTSLIQMQLEQGLETPLLAYGKDIMHFARISSSATYHKLIKDLDEHGYVHYEPSYYKGIKSRIFLEGNIT</sequence>
<dbReference type="RefSeq" id="WP_091210873.1">
    <property type="nucleotide sequence ID" value="NZ_FOCL01000003.1"/>
</dbReference>
<accession>A0A1H8HMH2</accession>
<evidence type="ECO:0000313" key="2">
    <source>
        <dbReference type="Proteomes" id="UP000198942"/>
    </source>
</evidence>
<dbReference type="OrthoDB" id="1442826at2"/>
<dbReference type="STRING" id="551995.SAMN05192574_103562"/>
<evidence type="ECO:0000313" key="1">
    <source>
        <dbReference type="EMBL" id="SEN57314.1"/>
    </source>
</evidence>
<organism evidence="1 2">
    <name type="scientific">Mucilaginibacter gossypiicola</name>
    <dbReference type="NCBI Taxonomy" id="551995"/>
    <lineage>
        <taxon>Bacteria</taxon>
        <taxon>Pseudomonadati</taxon>
        <taxon>Bacteroidota</taxon>
        <taxon>Sphingobacteriia</taxon>
        <taxon>Sphingobacteriales</taxon>
        <taxon>Sphingobacteriaceae</taxon>
        <taxon>Mucilaginibacter</taxon>
    </lineage>
</organism>
<dbReference type="EMBL" id="FOCL01000003">
    <property type="protein sequence ID" value="SEN57314.1"/>
    <property type="molecule type" value="Genomic_DNA"/>
</dbReference>
<gene>
    <name evidence="1" type="ORF">SAMN05192574_103562</name>
</gene>
<reference evidence="2" key="1">
    <citation type="submission" date="2016-10" db="EMBL/GenBank/DDBJ databases">
        <authorList>
            <person name="Varghese N."/>
            <person name="Submissions S."/>
        </authorList>
    </citation>
    <scope>NUCLEOTIDE SEQUENCE [LARGE SCALE GENOMIC DNA]</scope>
    <source>
        <strain evidence="2">Gh-48</strain>
    </source>
</reference>
<name>A0A1H8HMH2_9SPHI</name>